<proteinExistence type="predicted"/>
<dbReference type="GeneID" id="6493994"/>
<dbReference type="STRING" id="7217.B3MHY9"/>
<evidence type="ECO:0000313" key="9">
    <source>
        <dbReference type="Proteomes" id="UP000007801"/>
    </source>
</evidence>
<feature type="compositionally biased region" description="Low complexity" evidence="6">
    <location>
        <begin position="239"/>
        <end position="258"/>
    </location>
</feature>
<dbReference type="Proteomes" id="UP000007801">
    <property type="component" value="Unassembled WGS sequence"/>
</dbReference>
<feature type="region of interest" description="Disordered" evidence="6">
    <location>
        <begin position="212"/>
        <end position="282"/>
    </location>
</feature>
<dbReference type="PANTHER" id="PTHR46077">
    <property type="entry name" value="E3 UBIQUITIN-PROTEIN LIGASE TOPORS"/>
    <property type="match status" value="1"/>
</dbReference>
<keyword evidence="9" id="KW-1185">Reference proteome</keyword>
<keyword evidence="4" id="KW-0805">Transcription regulation</keyword>
<dbReference type="GO" id="GO:0006513">
    <property type="term" value="P:protein monoubiquitination"/>
    <property type="evidence" value="ECO:0007669"/>
    <property type="project" value="TreeGrafter"/>
</dbReference>
<dbReference type="OrthoDB" id="365379at2759"/>
<evidence type="ECO:0000256" key="6">
    <source>
        <dbReference type="SAM" id="MobiDB-lite"/>
    </source>
</evidence>
<protein>
    <recommendedName>
        <fullName evidence="2">RING-type E3 ubiquitin transferase</fullName>
        <ecNumber evidence="2">2.3.2.27</ecNumber>
    </recommendedName>
</protein>
<comment type="catalytic activity">
    <reaction evidence="1">
        <text>S-ubiquitinyl-[E2 ubiquitin-conjugating enzyme]-L-cysteine + [acceptor protein]-L-lysine = [E2 ubiquitin-conjugating enzyme]-L-cysteine + N(6)-ubiquitinyl-[acceptor protein]-L-lysine.</text>
        <dbReference type="EC" id="2.3.2.27"/>
    </reaction>
</comment>
<dbReference type="EC" id="2.3.2.27" evidence="2"/>
<dbReference type="GO" id="GO:0000209">
    <property type="term" value="P:protein polyubiquitination"/>
    <property type="evidence" value="ECO:0007669"/>
    <property type="project" value="TreeGrafter"/>
</dbReference>
<evidence type="ECO:0000256" key="4">
    <source>
        <dbReference type="ARBA" id="ARBA00023015"/>
    </source>
</evidence>
<dbReference type="GO" id="GO:0061630">
    <property type="term" value="F:ubiquitin protein ligase activity"/>
    <property type="evidence" value="ECO:0007669"/>
    <property type="project" value="UniProtKB-EC"/>
</dbReference>
<feature type="domain" description="Topors PWI-like" evidence="7">
    <location>
        <begin position="43"/>
        <end position="113"/>
    </location>
</feature>
<name>B3MHY9_DROAN</name>
<accession>B3MHY9</accession>
<dbReference type="EMBL" id="CH902619">
    <property type="protein sequence ID" value="EDV37999.2"/>
    <property type="molecule type" value="Genomic_DNA"/>
</dbReference>
<evidence type="ECO:0000313" key="8">
    <source>
        <dbReference type="EMBL" id="EDV37999.2"/>
    </source>
</evidence>
<evidence type="ECO:0000259" key="7">
    <source>
        <dbReference type="Pfam" id="PF26084"/>
    </source>
</evidence>
<organism evidence="8 9">
    <name type="scientific">Drosophila ananassae</name>
    <name type="common">Fruit fly</name>
    <dbReference type="NCBI Taxonomy" id="7217"/>
    <lineage>
        <taxon>Eukaryota</taxon>
        <taxon>Metazoa</taxon>
        <taxon>Ecdysozoa</taxon>
        <taxon>Arthropoda</taxon>
        <taxon>Hexapoda</taxon>
        <taxon>Insecta</taxon>
        <taxon>Pterygota</taxon>
        <taxon>Neoptera</taxon>
        <taxon>Endopterygota</taxon>
        <taxon>Diptera</taxon>
        <taxon>Brachycera</taxon>
        <taxon>Muscomorpha</taxon>
        <taxon>Ephydroidea</taxon>
        <taxon>Drosophilidae</taxon>
        <taxon>Drosophila</taxon>
        <taxon>Sophophora</taxon>
    </lineage>
</organism>
<keyword evidence="3" id="KW-0808">Transferase</keyword>
<evidence type="ECO:0000256" key="3">
    <source>
        <dbReference type="ARBA" id="ARBA00022679"/>
    </source>
</evidence>
<sequence length="413" mass="45415">MMVPRHMIHWRIYVYANGLYSLPDLKTRGFREWSPQYFSRNPFELHRVMDFVNRDVSILLRANKSAVLNVYETVLSLLPRVGIKSSEFLNAMSSYFGAKTKHFIHELINFARSPYDDLISYECSVQYKFRSEDDDGPSTAAAARERQRLACGAGLLNFVDFTRRINPDDCSGFEAELMLEDEDAGELDEMVIEHFNRPLVLELRRNLDGDMSELTTPAGAATQSAGSHPAGILSPGPDQPLTSQQQQQPQPQSQQPATQQPPQPQQQQQQLQQPPQSNPLAQPAPLTLQAAIHAAVQGPGLPPSNPAPRVGIVHSVPVNDLELEVAIERSLYDTGGPSRVDPYLPGGRALTVANPHLSRSISIGGGGVPLNPLTSAGGAANPSVLVQNILATAAGQRNRRRRHAGMRVRHQPN</sequence>
<gene>
    <name evidence="8" type="primary">Dana\GF11129</name>
    <name evidence="8" type="synonym">dana_GLEANR_11199</name>
    <name evidence="8" type="ORF">GF11129</name>
</gene>
<reference evidence="8 9" key="1">
    <citation type="journal article" date="2007" name="Nature">
        <title>Evolution of genes and genomes on the Drosophila phylogeny.</title>
        <authorList>
            <consortium name="Drosophila 12 Genomes Consortium"/>
            <person name="Clark A.G."/>
            <person name="Eisen M.B."/>
            <person name="Smith D.R."/>
            <person name="Bergman C.M."/>
            <person name="Oliver B."/>
            <person name="Markow T.A."/>
            <person name="Kaufman T.C."/>
            <person name="Kellis M."/>
            <person name="Gelbart W."/>
            <person name="Iyer V.N."/>
            <person name="Pollard D.A."/>
            <person name="Sackton T.B."/>
            <person name="Larracuente A.M."/>
            <person name="Singh N.D."/>
            <person name="Abad J.P."/>
            <person name="Abt D.N."/>
            <person name="Adryan B."/>
            <person name="Aguade M."/>
            <person name="Akashi H."/>
            <person name="Anderson W.W."/>
            <person name="Aquadro C.F."/>
            <person name="Ardell D.H."/>
            <person name="Arguello R."/>
            <person name="Artieri C.G."/>
            <person name="Barbash D.A."/>
            <person name="Barker D."/>
            <person name="Barsanti P."/>
            <person name="Batterham P."/>
            <person name="Batzoglou S."/>
            <person name="Begun D."/>
            <person name="Bhutkar A."/>
            <person name="Blanco E."/>
            <person name="Bosak S.A."/>
            <person name="Bradley R.K."/>
            <person name="Brand A.D."/>
            <person name="Brent M.R."/>
            <person name="Brooks A.N."/>
            <person name="Brown R.H."/>
            <person name="Butlin R.K."/>
            <person name="Caggese C."/>
            <person name="Calvi B.R."/>
            <person name="Bernardo de Carvalho A."/>
            <person name="Caspi A."/>
            <person name="Castrezana S."/>
            <person name="Celniker S.E."/>
            <person name="Chang J.L."/>
            <person name="Chapple C."/>
            <person name="Chatterji S."/>
            <person name="Chinwalla A."/>
            <person name="Civetta A."/>
            <person name="Clifton S.W."/>
            <person name="Comeron J.M."/>
            <person name="Costello J.C."/>
            <person name="Coyne J.A."/>
            <person name="Daub J."/>
            <person name="David R.G."/>
            <person name="Delcher A.L."/>
            <person name="Delehaunty K."/>
            <person name="Do C.B."/>
            <person name="Ebling H."/>
            <person name="Edwards K."/>
            <person name="Eickbush T."/>
            <person name="Evans J.D."/>
            <person name="Filipski A."/>
            <person name="Findeiss S."/>
            <person name="Freyhult E."/>
            <person name="Fulton L."/>
            <person name="Fulton R."/>
            <person name="Garcia A.C."/>
            <person name="Gardiner A."/>
            <person name="Garfield D.A."/>
            <person name="Garvin B.E."/>
            <person name="Gibson G."/>
            <person name="Gilbert D."/>
            <person name="Gnerre S."/>
            <person name="Godfrey J."/>
            <person name="Good R."/>
            <person name="Gotea V."/>
            <person name="Gravely B."/>
            <person name="Greenberg A.J."/>
            <person name="Griffiths-Jones S."/>
            <person name="Gross S."/>
            <person name="Guigo R."/>
            <person name="Gustafson E.A."/>
            <person name="Haerty W."/>
            <person name="Hahn M.W."/>
            <person name="Halligan D.L."/>
            <person name="Halpern A.L."/>
            <person name="Halter G.M."/>
            <person name="Han M.V."/>
            <person name="Heger A."/>
            <person name="Hillier L."/>
            <person name="Hinrichs A.S."/>
            <person name="Holmes I."/>
            <person name="Hoskins R.A."/>
            <person name="Hubisz M.J."/>
            <person name="Hultmark D."/>
            <person name="Huntley M.A."/>
            <person name="Jaffe D.B."/>
            <person name="Jagadeeshan S."/>
            <person name="Jeck W.R."/>
            <person name="Johnson J."/>
            <person name="Jones C.D."/>
            <person name="Jordan W.C."/>
            <person name="Karpen G.H."/>
            <person name="Kataoka E."/>
            <person name="Keightley P.D."/>
            <person name="Kheradpour P."/>
            <person name="Kirkness E.F."/>
            <person name="Koerich L.B."/>
            <person name="Kristiansen K."/>
            <person name="Kudrna D."/>
            <person name="Kulathinal R.J."/>
            <person name="Kumar S."/>
            <person name="Kwok R."/>
            <person name="Lander E."/>
            <person name="Langley C.H."/>
            <person name="Lapoint R."/>
            <person name="Lazzaro B.P."/>
            <person name="Lee S.J."/>
            <person name="Levesque L."/>
            <person name="Li R."/>
            <person name="Lin C.F."/>
            <person name="Lin M.F."/>
            <person name="Lindblad-Toh K."/>
            <person name="Llopart A."/>
            <person name="Long M."/>
            <person name="Low L."/>
            <person name="Lozovsky E."/>
            <person name="Lu J."/>
            <person name="Luo M."/>
            <person name="Machado C.A."/>
            <person name="Makalowski W."/>
            <person name="Marzo M."/>
            <person name="Matsuda M."/>
            <person name="Matzkin L."/>
            <person name="McAllister B."/>
            <person name="McBride C.S."/>
            <person name="McKernan B."/>
            <person name="McKernan K."/>
            <person name="Mendez-Lago M."/>
            <person name="Minx P."/>
            <person name="Mollenhauer M.U."/>
            <person name="Montooth K."/>
            <person name="Mount S.M."/>
            <person name="Mu X."/>
            <person name="Myers E."/>
            <person name="Negre B."/>
            <person name="Newfeld S."/>
            <person name="Nielsen R."/>
            <person name="Noor M.A."/>
            <person name="O'Grady P."/>
            <person name="Pachter L."/>
            <person name="Papaceit M."/>
            <person name="Parisi M.J."/>
            <person name="Parisi M."/>
            <person name="Parts L."/>
            <person name="Pedersen J.S."/>
            <person name="Pesole G."/>
            <person name="Phillippy A.M."/>
            <person name="Ponting C.P."/>
            <person name="Pop M."/>
            <person name="Porcelli D."/>
            <person name="Powell J.R."/>
            <person name="Prohaska S."/>
            <person name="Pruitt K."/>
            <person name="Puig M."/>
            <person name="Quesneville H."/>
            <person name="Ram K.R."/>
            <person name="Rand D."/>
            <person name="Rasmussen M.D."/>
            <person name="Reed L.K."/>
            <person name="Reenan R."/>
            <person name="Reily A."/>
            <person name="Remington K.A."/>
            <person name="Rieger T.T."/>
            <person name="Ritchie M.G."/>
            <person name="Robin C."/>
            <person name="Rogers Y.H."/>
            <person name="Rohde C."/>
            <person name="Rozas J."/>
            <person name="Rubenfield M.J."/>
            <person name="Ruiz A."/>
            <person name="Russo S."/>
            <person name="Salzberg S.L."/>
            <person name="Sanchez-Gracia A."/>
            <person name="Saranga D.J."/>
            <person name="Sato H."/>
            <person name="Schaeffer S.W."/>
            <person name="Schatz M.C."/>
            <person name="Schlenke T."/>
            <person name="Schwartz R."/>
            <person name="Segarra C."/>
            <person name="Singh R.S."/>
            <person name="Sirot L."/>
            <person name="Sirota M."/>
            <person name="Sisneros N.B."/>
            <person name="Smith C.D."/>
            <person name="Smith T.F."/>
            <person name="Spieth J."/>
            <person name="Stage D.E."/>
            <person name="Stark A."/>
            <person name="Stephan W."/>
            <person name="Strausberg R.L."/>
            <person name="Strempel S."/>
            <person name="Sturgill D."/>
            <person name="Sutton G."/>
            <person name="Sutton G.G."/>
            <person name="Tao W."/>
            <person name="Teichmann S."/>
            <person name="Tobari Y.N."/>
            <person name="Tomimura Y."/>
            <person name="Tsolas J.M."/>
            <person name="Valente V.L."/>
            <person name="Venter E."/>
            <person name="Venter J.C."/>
            <person name="Vicario S."/>
            <person name="Vieira F.G."/>
            <person name="Vilella A.J."/>
            <person name="Villasante A."/>
            <person name="Walenz B."/>
            <person name="Wang J."/>
            <person name="Wasserman M."/>
            <person name="Watts T."/>
            <person name="Wilson D."/>
            <person name="Wilson R.K."/>
            <person name="Wing R.A."/>
            <person name="Wolfner M.F."/>
            <person name="Wong A."/>
            <person name="Wong G.K."/>
            <person name="Wu C.I."/>
            <person name="Wu G."/>
            <person name="Yamamoto D."/>
            <person name="Yang H.P."/>
            <person name="Yang S.P."/>
            <person name="Yorke J.A."/>
            <person name="Yoshida K."/>
            <person name="Zdobnov E."/>
            <person name="Zhang P."/>
            <person name="Zhang Y."/>
            <person name="Zimin A.V."/>
            <person name="Baldwin J."/>
            <person name="Abdouelleil A."/>
            <person name="Abdulkadir J."/>
            <person name="Abebe A."/>
            <person name="Abera B."/>
            <person name="Abreu J."/>
            <person name="Acer S.C."/>
            <person name="Aftuck L."/>
            <person name="Alexander A."/>
            <person name="An P."/>
            <person name="Anderson E."/>
            <person name="Anderson S."/>
            <person name="Arachi H."/>
            <person name="Azer M."/>
            <person name="Bachantsang P."/>
            <person name="Barry A."/>
            <person name="Bayul T."/>
            <person name="Berlin A."/>
            <person name="Bessette D."/>
            <person name="Bloom T."/>
            <person name="Blye J."/>
            <person name="Boguslavskiy L."/>
            <person name="Bonnet C."/>
            <person name="Boukhgalter B."/>
            <person name="Bourzgui I."/>
            <person name="Brown A."/>
            <person name="Cahill P."/>
            <person name="Channer S."/>
            <person name="Cheshatsang Y."/>
            <person name="Chuda L."/>
            <person name="Citroen M."/>
            <person name="Collymore A."/>
            <person name="Cooke P."/>
            <person name="Costello M."/>
            <person name="D'Aco K."/>
            <person name="Daza R."/>
            <person name="De Haan G."/>
            <person name="DeGray S."/>
            <person name="DeMaso C."/>
            <person name="Dhargay N."/>
            <person name="Dooley K."/>
            <person name="Dooley E."/>
            <person name="Doricent M."/>
            <person name="Dorje P."/>
            <person name="Dorjee K."/>
            <person name="Dupes A."/>
            <person name="Elong R."/>
            <person name="Falk J."/>
            <person name="Farina A."/>
            <person name="Faro S."/>
            <person name="Ferguson D."/>
            <person name="Fisher S."/>
            <person name="Foley C.D."/>
            <person name="Franke A."/>
            <person name="Friedrich D."/>
            <person name="Gadbois L."/>
            <person name="Gearin G."/>
            <person name="Gearin C.R."/>
            <person name="Giannoukos G."/>
            <person name="Goode T."/>
            <person name="Graham J."/>
            <person name="Grandbois E."/>
            <person name="Grewal S."/>
            <person name="Gyaltsen K."/>
            <person name="Hafez N."/>
            <person name="Hagos B."/>
            <person name="Hall J."/>
            <person name="Henson C."/>
            <person name="Hollinger A."/>
            <person name="Honan T."/>
            <person name="Huard M.D."/>
            <person name="Hughes L."/>
            <person name="Hurhula B."/>
            <person name="Husby M.E."/>
            <person name="Kamat A."/>
            <person name="Kanga B."/>
            <person name="Kashin S."/>
            <person name="Khazanovich D."/>
            <person name="Kisner P."/>
            <person name="Lance K."/>
            <person name="Lara M."/>
            <person name="Lee W."/>
            <person name="Lennon N."/>
            <person name="Letendre F."/>
            <person name="LeVine R."/>
            <person name="Lipovsky A."/>
            <person name="Liu X."/>
            <person name="Liu J."/>
            <person name="Liu S."/>
            <person name="Lokyitsang T."/>
            <person name="Lokyitsang Y."/>
            <person name="Lubonja R."/>
            <person name="Lui A."/>
            <person name="MacDonald P."/>
            <person name="Magnisalis V."/>
            <person name="Maru K."/>
            <person name="Matthews C."/>
            <person name="McCusker W."/>
            <person name="McDonough S."/>
            <person name="Mehta T."/>
            <person name="Meldrim J."/>
            <person name="Meneus L."/>
            <person name="Mihai O."/>
            <person name="Mihalev A."/>
            <person name="Mihova T."/>
            <person name="Mittelman R."/>
            <person name="Mlenga V."/>
            <person name="Montmayeur A."/>
            <person name="Mulrain L."/>
            <person name="Navidi A."/>
            <person name="Naylor J."/>
            <person name="Negash T."/>
            <person name="Nguyen T."/>
            <person name="Nguyen N."/>
            <person name="Nicol R."/>
            <person name="Norbu C."/>
            <person name="Norbu N."/>
            <person name="Novod N."/>
            <person name="O'Neill B."/>
            <person name="Osman S."/>
            <person name="Markiewicz E."/>
            <person name="Oyono O.L."/>
            <person name="Patti C."/>
            <person name="Phunkhang P."/>
            <person name="Pierre F."/>
            <person name="Priest M."/>
            <person name="Raghuraman S."/>
            <person name="Rege F."/>
            <person name="Reyes R."/>
            <person name="Rise C."/>
            <person name="Rogov P."/>
            <person name="Ross K."/>
            <person name="Ryan E."/>
            <person name="Settipalli S."/>
            <person name="Shea T."/>
            <person name="Sherpa N."/>
            <person name="Shi L."/>
            <person name="Shih D."/>
            <person name="Sparrow T."/>
            <person name="Spaulding J."/>
            <person name="Stalker J."/>
            <person name="Stange-Thomann N."/>
            <person name="Stavropoulos S."/>
            <person name="Stone C."/>
            <person name="Strader C."/>
            <person name="Tesfaye S."/>
            <person name="Thomson T."/>
            <person name="Thoulutsang Y."/>
            <person name="Thoulutsang D."/>
            <person name="Topham K."/>
            <person name="Topping I."/>
            <person name="Tsamla T."/>
            <person name="Vassiliev H."/>
            <person name="Vo A."/>
            <person name="Wangchuk T."/>
            <person name="Wangdi T."/>
            <person name="Weiand M."/>
            <person name="Wilkinson J."/>
            <person name="Wilson A."/>
            <person name="Yadav S."/>
            <person name="Young G."/>
            <person name="Yu Q."/>
            <person name="Zembek L."/>
            <person name="Zhong D."/>
            <person name="Zimmer A."/>
            <person name="Zwirko Z."/>
            <person name="Jaffe D.B."/>
            <person name="Alvarez P."/>
            <person name="Brockman W."/>
            <person name="Butler J."/>
            <person name="Chin C."/>
            <person name="Gnerre S."/>
            <person name="Grabherr M."/>
            <person name="Kleber M."/>
            <person name="Mauceli E."/>
            <person name="MacCallum I."/>
        </authorList>
    </citation>
    <scope>NUCLEOTIDE SEQUENCE [LARGE SCALE GENOMIC DNA]</scope>
    <source>
        <strain evidence="9">Tucson 14024-0371.13</strain>
    </source>
</reference>
<feature type="compositionally biased region" description="Low complexity" evidence="6">
    <location>
        <begin position="265"/>
        <end position="282"/>
    </location>
</feature>
<dbReference type="InParanoid" id="B3MHY9"/>
<dbReference type="KEGG" id="dan:6493994"/>
<dbReference type="PANTHER" id="PTHR46077:SF1">
    <property type="entry name" value="TOP1 BINDING ARGININE_SERINE RICH PROTEIN, E3 UBIQUITIN LIGASE"/>
    <property type="match status" value="1"/>
</dbReference>
<evidence type="ECO:0000256" key="2">
    <source>
        <dbReference type="ARBA" id="ARBA00012483"/>
    </source>
</evidence>
<evidence type="ECO:0000256" key="5">
    <source>
        <dbReference type="ARBA" id="ARBA00023163"/>
    </source>
</evidence>
<dbReference type="AlphaFoldDB" id="B3MHY9"/>
<keyword evidence="5" id="KW-0804">Transcription</keyword>
<dbReference type="InterPro" id="IPR058745">
    <property type="entry name" value="PWI_Topors"/>
</dbReference>
<dbReference type="HOGENOM" id="CLU_740274_0_0_1"/>
<dbReference type="FunCoup" id="B3MHY9">
    <property type="interactions" value="7"/>
</dbReference>
<dbReference type="Pfam" id="PF26084">
    <property type="entry name" value="PWI_Topors"/>
    <property type="match status" value="1"/>
</dbReference>
<dbReference type="eggNOG" id="KOG4430">
    <property type="taxonomic scope" value="Eukaryota"/>
</dbReference>
<evidence type="ECO:0000256" key="1">
    <source>
        <dbReference type="ARBA" id="ARBA00000900"/>
    </source>
</evidence>